<evidence type="ECO:0000256" key="7">
    <source>
        <dbReference type="ARBA" id="ARBA00022723"/>
    </source>
</evidence>
<evidence type="ECO:0000256" key="9">
    <source>
        <dbReference type="ARBA" id="ARBA00022833"/>
    </source>
</evidence>
<reference evidence="16" key="1">
    <citation type="submission" date="2022-11" db="UniProtKB">
        <authorList>
            <consortium name="WormBaseParasite"/>
        </authorList>
    </citation>
    <scope>IDENTIFICATION</scope>
</reference>
<keyword evidence="5 13" id="KW-0637">Prenyltransferase</keyword>
<evidence type="ECO:0000256" key="10">
    <source>
        <dbReference type="ARBA" id="ARBA00047658"/>
    </source>
</evidence>
<comment type="cofactor">
    <cofactor evidence="13">
        <name>Zn(2+)</name>
        <dbReference type="ChEBI" id="CHEBI:29105"/>
    </cofactor>
    <text evidence="13">Binds 1 zinc ion per subunit.</text>
</comment>
<evidence type="ECO:0000256" key="1">
    <source>
        <dbReference type="ARBA" id="ARBA00002902"/>
    </source>
</evidence>
<protein>
    <recommendedName>
        <fullName evidence="12 13">Geranylgeranyl transferase type-2 subunit beta</fullName>
        <ecNumber evidence="3 13">2.5.1.60</ecNumber>
    </recommendedName>
</protein>
<evidence type="ECO:0000256" key="12">
    <source>
        <dbReference type="ARBA" id="ARBA00069127"/>
    </source>
</evidence>
<comment type="subunit">
    <text evidence="11">Heterotrimer composed of RABGGTA, RABGGTB and CHM; within this trimer, RABGGTA and RABGGTB form the catalytic component B, while CHM (component A) mediates peptide substrate binding. The Rab GGTase dimer (RGGT) interacts with CHM (component A) prior to Rab protein binding; the association is stabilized by geranylgeranyl pyrophosphate (GGpp). The CHM:RGGT:Rab complex is destabilized by GGpp. Interaction of RABGGTB with prenylated PTP4A2 precludes its association with RABGGTA and inhibits enzyme activity. Interacts with CHODL. Interacts with non-phosphorylated form of RAB8A; phosphorylation of RAB8A at 'Thr-72' disrupts this interaction.</text>
</comment>
<organism evidence="15 16">
    <name type="scientific">Plectus sambesii</name>
    <dbReference type="NCBI Taxonomy" id="2011161"/>
    <lineage>
        <taxon>Eukaryota</taxon>
        <taxon>Metazoa</taxon>
        <taxon>Ecdysozoa</taxon>
        <taxon>Nematoda</taxon>
        <taxon>Chromadorea</taxon>
        <taxon>Plectida</taxon>
        <taxon>Plectina</taxon>
        <taxon>Plectoidea</taxon>
        <taxon>Plectidae</taxon>
        <taxon>Plectus</taxon>
    </lineage>
</organism>
<evidence type="ECO:0000313" key="15">
    <source>
        <dbReference type="Proteomes" id="UP000887566"/>
    </source>
</evidence>
<evidence type="ECO:0000259" key="14">
    <source>
        <dbReference type="Pfam" id="PF00432"/>
    </source>
</evidence>
<evidence type="ECO:0000256" key="6">
    <source>
        <dbReference type="ARBA" id="ARBA00022679"/>
    </source>
</evidence>
<dbReference type="FunFam" id="1.50.10.20:FF:000004">
    <property type="entry name" value="Geranylgeranyl transferase type-2 subunit beta"/>
    <property type="match status" value="1"/>
</dbReference>
<feature type="domain" description="Prenyltransferase alpha-alpha toroid" evidence="14">
    <location>
        <begin position="112"/>
        <end position="409"/>
    </location>
</feature>
<dbReference type="Proteomes" id="UP000887566">
    <property type="component" value="Unplaced"/>
</dbReference>
<dbReference type="PANTHER" id="PTHR11774">
    <property type="entry name" value="GERANYLGERANYL TRANSFERASE TYPE BETA SUBUNIT"/>
    <property type="match status" value="1"/>
</dbReference>
<dbReference type="EC" id="2.5.1.60" evidence="3 13"/>
<keyword evidence="15" id="KW-1185">Reference proteome</keyword>
<evidence type="ECO:0000256" key="5">
    <source>
        <dbReference type="ARBA" id="ARBA00022602"/>
    </source>
</evidence>
<dbReference type="Gene3D" id="1.50.10.20">
    <property type="match status" value="1"/>
</dbReference>
<dbReference type="GO" id="GO:0004663">
    <property type="term" value="F:Rab geranylgeranyltransferase activity"/>
    <property type="evidence" value="ECO:0007669"/>
    <property type="project" value="UniProtKB-UniRule"/>
</dbReference>
<dbReference type="Pfam" id="PF00432">
    <property type="entry name" value="Prenyltrans"/>
    <property type="match status" value="1"/>
</dbReference>
<dbReference type="InterPro" id="IPR008930">
    <property type="entry name" value="Terpenoid_cyclase/PrenylTrfase"/>
</dbReference>
<dbReference type="CDD" id="cd02894">
    <property type="entry name" value="GGTase-II"/>
    <property type="match status" value="1"/>
</dbReference>
<dbReference type="InterPro" id="IPR026873">
    <property type="entry name" value="Ptb1"/>
</dbReference>
<keyword evidence="8" id="KW-0677">Repeat</keyword>
<evidence type="ECO:0000256" key="2">
    <source>
        <dbReference type="ARBA" id="ARBA00010497"/>
    </source>
</evidence>
<dbReference type="SUPFAM" id="SSF48239">
    <property type="entry name" value="Terpenoid cyclases/Protein prenyltransferases"/>
    <property type="match status" value="1"/>
</dbReference>
<dbReference type="InterPro" id="IPR045089">
    <property type="entry name" value="PGGT1B-like"/>
</dbReference>
<dbReference type="AlphaFoldDB" id="A0A914X5G8"/>
<comment type="function">
    <text evidence="13">Catalyzes the transfer of a geranylgeranyl moiety from geranylgeranyl diphosphate to both cysteines of proteins with the C-terminal sequence -XXCC, -XCXC and -CCXX.</text>
</comment>
<dbReference type="InterPro" id="IPR001330">
    <property type="entry name" value="Prenyltrans"/>
</dbReference>
<dbReference type="WBParaSite" id="PSAMB.scaffold6094size10224.g27897.t1">
    <property type="protein sequence ID" value="PSAMB.scaffold6094size10224.g27897.t1"/>
    <property type="gene ID" value="PSAMB.scaffold6094size10224.g27897"/>
</dbReference>
<evidence type="ECO:0000256" key="4">
    <source>
        <dbReference type="ARBA" id="ARBA00022553"/>
    </source>
</evidence>
<name>A0A914X5G8_9BILA</name>
<evidence type="ECO:0000256" key="8">
    <source>
        <dbReference type="ARBA" id="ARBA00022737"/>
    </source>
</evidence>
<evidence type="ECO:0000313" key="16">
    <source>
        <dbReference type="WBParaSite" id="PSAMB.scaffold6094size10224.g27897.t1"/>
    </source>
</evidence>
<keyword evidence="9 13" id="KW-0862">Zinc</keyword>
<dbReference type="GO" id="GO:0005968">
    <property type="term" value="C:Rab-protein geranylgeranyltransferase complex"/>
    <property type="evidence" value="ECO:0007669"/>
    <property type="project" value="UniProtKB-UniRule"/>
</dbReference>
<evidence type="ECO:0000256" key="11">
    <source>
        <dbReference type="ARBA" id="ARBA00062019"/>
    </source>
</evidence>
<dbReference type="GO" id="GO:0046872">
    <property type="term" value="F:metal ion binding"/>
    <property type="evidence" value="ECO:0007669"/>
    <property type="project" value="UniProtKB-KW"/>
</dbReference>
<comment type="catalytic activity">
    <reaction evidence="10 13">
        <text>geranylgeranyl diphosphate + L-cysteinyl-[protein] = S-geranylgeranyl-L-cysteinyl-[protein] + diphosphate</text>
        <dbReference type="Rhea" id="RHEA:21240"/>
        <dbReference type="Rhea" id="RHEA-COMP:10131"/>
        <dbReference type="Rhea" id="RHEA-COMP:11537"/>
        <dbReference type="ChEBI" id="CHEBI:29950"/>
        <dbReference type="ChEBI" id="CHEBI:33019"/>
        <dbReference type="ChEBI" id="CHEBI:57533"/>
        <dbReference type="ChEBI" id="CHEBI:86021"/>
        <dbReference type="EC" id="2.5.1.60"/>
    </reaction>
</comment>
<sequence>MQLIDRDLLKVYQLSSGRVFFQDVDDSSKVKEADSLTQVRDFIADRCRARQARKLARLQVQVDLAKRSAFTLLLSDLSSLSAILSTIAMSLSAMFDFARKDVEVGESAPKELLLEKHADYIHAYEQKKDSYEYIMAEFLRMSGVYWCLTAMDLAKSLDRMNRADILQFIKESQTESGGFAASQGHDPHLLHTLCAVQILVMFDAVDEVSSDRIVEYVKARQNEDGSFGGDEWNEIDTRFSLCAVACLKLLNRLDAIDTPKATAYVLSCQNFDGGFGTRPGSESHSGQIYCCLGTLAILGELHRIDADRVGWWLCERQCASGGLNGRPEKLPDVCYSWWVLASLTIIGRLHWVDKVSLKRFILACQDDETGGFADRPGDMPDPFHTVFGLAGLSLLGDERLKPVNPVLCMPEDRLASASIRVQLLNPR</sequence>
<keyword evidence="6 13" id="KW-0808">Transferase</keyword>
<keyword evidence="7 13" id="KW-0479">Metal-binding</keyword>
<proteinExistence type="inferred from homology"/>
<accession>A0A914X5G8</accession>
<evidence type="ECO:0000256" key="3">
    <source>
        <dbReference type="ARBA" id="ARBA00012656"/>
    </source>
</evidence>
<comment type="function">
    <text evidence="1">Catalyzes the transfer of a geranylgeranyl moiety from geranylgeranyl diphosphate to both cysteines of Rab proteins with the C-terminal sequence -XXCC, -XCXC and -CCXX, such as RAB1A, RAB3A, RAB5A and RAB7A.</text>
</comment>
<comment type="similarity">
    <text evidence="2 13">Belongs to the protein prenyltransferase subunit beta family.</text>
</comment>
<dbReference type="PANTHER" id="PTHR11774:SF11">
    <property type="entry name" value="GERANYLGERANYL TRANSFERASE TYPE-2 SUBUNIT BETA"/>
    <property type="match status" value="1"/>
</dbReference>
<keyword evidence="4" id="KW-0597">Phosphoprotein</keyword>
<evidence type="ECO:0000256" key="13">
    <source>
        <dbReference type="RuleBase" id="RU365076"/>
    </source>
</evidence>